<organism evidence="3 4">
    <name type="scientific">Culex pipiens pipiens</name>
    <name type="common">Northern house mosquito</name>
    <dbReference type="NCBI Taxonomy" id="38569"/>
    <lineage>
        <taxon>Eukaryota</taxon>
        <taxon>Metazoa</taxon>
        <taxon>Ecdysozoa</taxon>
        <taxon>Arthropoda</taxon>
        <taxon>Hexapoda</taxon>
        <taxon>Insecta</taxon>
        <taxon>Pterygota</taxon>
        <taxon>Neoptera</taxon>
        <taxon>Endopterygota</taxon>
        <taxon>Diptera</taxon>
        <taxon>Nematocera</taxon>
        <taxon>Culicoidea</taxon>
        <taxon>Culicidae</taxon>
        <taxon>Culicinae</taxon>
        <taxon>Culicini</taxon>
        <taxon>Culex</taxon>
        <taxon>Culex</taxon>
    </lineage>
</organism>
<evidence type="ECO:0000313" key="3">
    <source>
        <dbReference type="EMBL" id="KAL1377600.1"/>
    </source>
</evidence>
<protein>
    <recommendedName>
        <fullName evidence="2">PIPK domain-containing protein</fullName>
    </recommendedName>
</protein>
<dbReference type="GO" id="GO:0005524">
    <property type="term" value="F:ATP binding"/>
    <property type="evidence" value="ECO:0007669"/>
    <property type="project" value="UniProtKB-UniRule"/>
</dbReference>
<keyword evidence="1" id="KW-0547">Nucleotide-binding</keyword>
<dbReference type="SUPFAM" id="SSF56104">
    <property type="entry name" value="SAICAR synthase-like"/>
    <property type="match status" value="1"/>
</dbReference>
<dbReference type="PANTHER" id="PTHR45748:SF7">
    <property type="entry name" value="1-PHOSPHATIDYLINOSITOL 3-PHOSPHATE 5-KINASE-RELATED"/>
    <property type="match status" value="1"/>
</dbReference>
<evidence type="ECO:0000313" key="4">
    <source>
        <dbReference type="Proteomes" id="UP001562425"/>
    </source>
</evidence>
<keyword evidence="1" id="KW-0067">ATP-binding</keyword>
<dbReference type="PROSITE" id="PS51455">
    <property type="entry name" value="PIPK"/>
    <property type="match status" value="1"/>
</dbReference>
<feature type="domain" description="PIPK" evidence="2">
    <location>
        <begin position="1"/>
        <end position="107"/>
    </location>
</feature>
<dbReference type="Pfam" id="PF01504">
    <property type="entry name" value="PIP5K"/>
    <property type="match status" value="1"/>
</dbReference>
<evidence type="ECO:0000256" key="1">
    <source>
        <dbReference type="PROSITE-ProRule" id="PRU00781"/>
    </source>
</evidence>
<keyword evidence="4" id="KW-1185">Reference proteome</keyword>
<dbReference type="InterPro" id="IPR002498">
    <property type="entry name" value="PInositol-4-P-4/5-kinase_core"/>
</dbReference>
<dbReference type="Gene3D" id="3.30.810.10">
    <property type="entry name" value="2-Layer Sandwich"/>
    <property type="match status" value="1"/>
</dbReference>
<dbReference type="Proteomes" id="UP001562425">
    <property type="component" value="Unassembled WGS sequence"/>
</dbReference>
<comment type="caution">
    <text evidence="3">The sequence shown here is derived from an EMBL/GenBank/DDBJ whole genome shotgun (WGS) entry which is preliminary data.</text>
</comment>
<reference evidence="3 4" key="1">
    <citation type="submission" date="2024-05" db="EMBL/GenBank/DDBJ databases">
        <title>Culex pipiens pipiens assembly and annotation.</title>
        <authorList>
            <person name="Alout H."/>
            <person name="Durand T."/>
        </authorList>
    </citation>
    <scope>NUCLEOTIDE SEQUENCE [LARGE SCALE GENOMIC DNA]</scope>
    <source>
        <strain evidence="3">HA-2024</strain>
        <tissue evidence="3">Whole body</tissue>
    </source>
</reference>
<keyword evidence="1" id="KW-0418">Kinase</keyword>
<evidence type="ECO:0000259" key="2">
    <source>
        <dbReference type="PROSITE" id="PS51455"/>
    </source>
</evidence>
<dbReference type="EMBL" id="JBEHCU010010863">
    <property type="protein sequence ID" value="KAL1377600.1"/>
    <property type="molecule type" value="Genomic_DNA"/>
</dbReference>
<keyword evidence="1" id="KW-0808">Transferase</keyword>
<dbReference type="GO" id="GO:0016301">
    <property type="term" value="F:kinase activity"/>
    <property type="evidence" value="ECO:0007669"/>
    <property type="project" value="UniProtKB-UniRule"/>
</dbReference>
<accession>A0ABD1CMI8</accession>
<dbReference type="GO" id="GO:0046488">
    <property type="term" value="P:phosphatidylinositol metabolic process"/>
    <property type="evidence" value="ECO:0007669"/>
    <property type="project" value="UniProtKB-UniRule"/>
</dbReference>
<dbReference type="InterPro" id="IPR027483">
    <property type="entry name" value="PInositol-4-P-4/5-kinase_C_sf"/>
</dbReference>
<proteinExistence type="predicted"/>
<sequence>MNLVPEFTMKILPSYCFFNTTNETSVLGSLRNRMVNPNRQSGEIVLMDENLMQMSWTNPIYILTHSSIVLKEVIDRDASFLERQGVMDYSLLVGFDRSEQLLVVGII</sequence>
<dbReference type="PANTHER" id="PTHR45748">
    <property type="entry name" value="1-PHOSPHATIDYLINOSITOL 3-PHOSPHATE 5-KINASE-RELATED"/>
    <property type="match status" value="1"/>
</dbReference>
<gene>
    <name evidence="3" type="ORF">pipiens_016150</name>
</gene>
<feature type="non-terminal residue" evidence="3">
    <location>
        <position position="107"/>
    </location>
</feature>
<dbReference type="AlphaFoldDB" id="A0ABD1CMI8"/>
<name>A0ABD1CMI8_CULPP</name>